<evidence type="ECO:0000256" key="7">
    <source>
        <dbReference type="PIRSR" id="PIRSR604254-1"/>
    </source>
</evidence>
<keyword evidence="5 8" id="KW-1133">Transmembrane helix</keyword>
<dbReference type="InterPro" id="IPR005744">
    <property type="entry name" value="Hy-lIII"/>
</dbReference>
<feature type="binding site" evidence="7">
    <location>
        <position position="67"/>
    </location>
    <ligand>
        <name>Zn(2+)</name>
        <dbReference type="ChEBI" id="CHEBI:29105"/>
    </ligand>
</feature>
<evidence type="ECO:0000313" key="10">
    <source>
        <dbReference type="Proteomes" id="UP000198379"/>
    </source>
</evidence>
<evidence type="ECO:0000256" key="8">
    <source>
        <dbReference type="SAM" id="Phobius"/>
    </source>
</evidence>
<evidence type="ECO:0000313" key="9">
    <source>
        <dbReference type="EMBL" id="SNS36380.1"/>
    </source>
</evidence>
<feature type="transmembrane region" description="Helical" evidence="8">
    <location>
        <begin position="134"/>
        <end position="151"/>
    </location>
</feature>
<evidence type="ECO:0000256" key="4">
    <source>
        <dbReference type="ARBA" id="ARBA00022692"/>
    </source>
</evidence>
<accession>A0A239DV84</accession>
<evidence type="ECO:0000256" key="2">
    <source>
        <dbReference type="ARBA" id="ARBA00008488"/>
    </source>
</evidence>
<dbReference type="Proteomes" id="UP000198379">
    <property type="component" value="Unassembled WGS sequence"/>
</dbReference>
<dbReference type="AlphaFoldDB" id="A0A239DV84"/>
<dbReference type="Pfam" id="PF03006">
    <property type="entry name" value="HlyIII"/>
    <property type="match status" value="1"/>
</dbReference>
<keyword evidence="7" id="KW-0479">Metal-binding</keyword>
<dbReference type="NCBIfam" id="TIGR01065">
    <property type="entry name" value="hlyIII"/>
    <property type="match status" value="1"/>
</dbReference>
<organism evidence="9 10">
    <name type="scientific">Dokdonia pacifica</name>
    <dbReference type="NCBI Taxonomy" id="1627892"/>
    <lineage>
        <taxon>Bacteria</taxon>
        <taxon>Pseudomonadati</taxon>
        <taxon>Bacteroidota</taxon>
        <taxon>Flavobacteriia</taxon>
        <taxon>Flavobacteriales</taxon>
        <taxon>Flavobacteriaceae</taxon>
        <taxon>Dokdonia</taxon>
    </lineage>
</organism>
<dbReference type="GO" id="GO:0140911">
    <property type="term" value="F:pore-forming activity"/>
    <property type="evidence" value="ECO:0007669"/>
    <property type="project" value="InterPro"/>
</dbReference>
<feature type="binding site" evidence="7">
    <location>
        <position position="193"/>
    </location>
    <ligand>
        <name>Zn(2+)</name>
        <dbReference type="ChEBI" id="CHEBI:29105"/>
    </ligand>
</feature>
<dbReference type="OrthoDB" id="9813689at2"/>
<sequence length="213" mass="23867">MTQKKAATYSPLEEAWNVYTHGIGFVLSLVGLGFICFRESVTNTYTISAIVFGLSLCILYFASTIYHSTKTPIRRARLQIFDHAAIYILIAGTYTPFTLVTLEGETGFIIFCITWGIAVFGVLLKLFFTGRFDILSTILYVAMGWLIVFVYTPLVTNLHPTGVQWLFGGGIAYTVGAILYSIKKIPFNHAIFHIFVLIGSFCHFMSVYFYVGI</sequence>
<feature type="transmembrane region" description="Helical" evidence="8">
    <location>
        <begin position="108"/>
        <end position="127"/>
    </location>
</feature>
<feature type="transmembrane region" description="Helical" evidence="8">
    <location>
        <begin position="16"/>
        <end position="37"/>
    </location>
</feature>
<feature type="transmembrane region" description="Helical" evidence="8">
    <location>
        <begin position="163"/>
        <end position="182"/>
    </location>
</feature>
<comment type="subcellular location">
    <subcellularLocation>
        <location evidence="1">Cell membrane</location>
        <topology evidence="1">Multi-pass membrane protein</topology>
    </subcellularLocation>
</comment>
<feature type="transmembrane region" description="Helical" evidence="8">
    <location>
        <begin position="189"/>
        <end position="211"/>
    </location>
</feature>
<keyword evidence="3" id="KW-1003">Cell membrane</keyword>
<comment type="similarity">
    <text evidence="2">Belongs to the UPF0073 (Hly-III) family.</text>
</comment>
<feature type="transmembrane region" description="Helical" evidence="8">
    <location>
        <begin position="43"/>
        <end position="63"/>
    </location>
</feature>
<dbReference type="InterPro" id="IPR004254">
    <property type="entry name" value="AdipoR/HlyIII-related"/>
</dbReference>
<feature type="binding site" evidence="7">
    <location>
        <position position="189"/>
    </location>
    <ligand>
        <name>Zn(2+)</name>
        <dbReference type="ChEBI" id="CHEBI:29105"/>
    </ligand>
</feature>
<dbReference type="PANTHER" id="PTHR20855">
    <property type="entry name" value="ADIPOR/PROGESTIN RECEPTOR-RELATED"/>
    <property type="match status" value="1"/>
</dbReference>
<dbReference type="GO" id="GO:0046872">
    <property type="term" value="F:metal ion binding"/>
    <property type="evidence" value="ECO:0007669"/>
    <property type="project" value="UniProtKB-KW"/>
</dbReference>
<protein>
    <submittedName>
        <fullName evidence="9">Hemolysin III</fullName>
    </submittedName>
</protein>
<keyword evidence="6 8" id="KW-0472">Membrane</keyword>
<dbReference type="GO" id="GO:0005886">
    <property type="term" value="C:plasma membrane"/>
    <property type="evidence" value="ECO:0007669"/>
    <property type="project" value="UniProtKB-SubCell"/>
</dbReference>
<evidence type="ECO:0000256" key="6">
    <source>
        <dbReference type="ARBA" id="ARBA00023136"/>
    </source>
</evidence>
<feature type="transmembrane region" description="Helical" evidence="8">
    <location>
        <begin position="84"/>
        <end position="102"/>
    </location>
</feature>
<keyword evidence="10" id="KW-1185">Reference proteome</keyword>
<reference evidence="9 10" key="1">
    <citation type="submission" date="2017-06" db="EMBL/GenBank/DDBJ databases">
        <authorList>
            <person name="Kim H.J."/>
            <person name="Triplett B.A."/>
        </authorList>
    </citation>
    <scope>NUCLEOTIDE SEQUENCE [LARGE SCALE GENOMIC DNA]</scope>
    <source>
        <strain evidence="9 10">DSM 25597</strain>
    </source>
</reference>
<keyword evidence="4 8" id="KW-0812">Transmembrane</keyword>
<gene>
    <name evidence="9" type="ORF">SAMN06265376_11279</name>
</gene>
<dbReference type="RefSeq" id="WP_089373933.1">
    <property type="nucleotide sequence ID" value="NZ_BMEP01000011.1"/>
</dbReference>
<evidence type="ECO:0000256" key="1">
    <source>
        <dbReference type="ARBA" id="ARBA00004651"/>
    </source>
</evidence>
<dbReference type="EMBL" id="FZNY01000012">
    <property type="protein sequence ID" value="SNS36380.1"/>
    <property type="molecule type" value="Genomic_DNA"/>
</dbReference>
<dbReference type="PANTHER" id="PTHR20855:SF3">
    <property type="entry name" value="LD03007P"/>
    <property type="match status" value="1"/>
</dbReference>
<evidence type="ECO:0000256" key="5">
    <source>
        <dbReference type="ARBA" id="ARBA00022989"/>
    </source>
</evidence>
<name>A0A239DV84_9FLAO</name>
<keyword evidence="7" id="KW-0862">Zinc</keyword>
<proteinExistence type="inferred from homology"/>
<evidence type="ECO:0000256" key="3">
    <source>
        <dbReference type="ARBA" id="ARBA00022475"/>
    </source>
</evidence>